<protein>
    <submittedName>
        <fullName evidence="1">Uncharacterized protein</fullName>
    </submittedName>
</protein>
<evidence type="ECO:0000313" key="1">
    <source>
        <dbReference type="EMBL" id="GFP14326.1"/>
    </source>
</evidence>
<accession>A0AAV4E7U6</accession>
<dbReference type="Pfam" id="PF06838">
    <property type="entry name" value="Met_gamma_lyase"/>
    <property type="match status" value="1"/>
</dbReference>
<dbReference type="Proteomes" id="UP000630086">
    <property type="component" value="Unassembled WGS sequence"/>
</dbReference>
<gene>
    <name evidence="1" type="ORF">LHEJCM1062_21980</name>
</gene>
<organism evidence="1 2">
    <name type="scientific">Lactobacillus helveticus</name>
    <name type="common">Lactobacillus suntoryeus</name>
    <dbReference type="NCBI Taxonomy" id="1587"/>
    <lineage>
        <taxon>Bacteria</taxon>
        <taxon>Bacillati</taxon>
        <taxon>Bacillota</taxon>
        <taxon>Bacilli</taxon>
        <taxon>Lactobacillales</taxon>
        <taxon>Lactobacillaceae</taxon>
        <taxon>Lactobacillus</taxon>
    </lineage>
</organism>
<dbReference type="InterPro" id="IPR009651">
    <property type="entry name" value="Met_g_lyase_put"/>
</dbReference>
<comment type="caution">
    <text evidence="1">The sequence shown here is derived from an EMBL/GenBank/DDBJ whole genome shotgun (WGS) entry which is preliminary data.</text>
</comment>
<reference evidence="1" key="1">
    <citation type="submission" date="2020-07" db="EMBL/GenBank/DDBJ databases">
        <title>Draft genome sequence of Lactobacillus helveticus strain JCM 1062.</title>
        <authorList>
            <person name="Endo A."/>
            <person name="Maeno S."/>
            <person name="Kido Y."/>
        </authorList>
    </citation>
    <scope>NUCLEOTIDE SEQUENCE</scope>
    <source>
        <strain evidence="1">JCM 1062</strain>
    </source>
</reference>
<dbReference type="AlphaFoldDB" id="A0AAV4E7U6"/>
<evidence type="ECO:0000313" key="2">
    <source>
        <dbReference type="Proteomes" id="UP000630086"/>
    </source>
</evidence>
<sequence>MAEIEDQIVYNQAKVLQAFQDNSVAEADLNGVTGYGDERYWP</sequence>
<dbReference type="EMBL" id="BLYV01000455">
    <property type="protein sequence ID" value="GFP14326.1"/>
    <property type="molecule type" value="Genomic_DNA"/>
</dbReference>
<proteinExistence type="predicted"/>
<dbReference type="Gene3D" id="3.90.1150.60">
    <property type="entry name" value="Methioning gamme-lyase, C-terminal domain"/>
    <property type="match status" value="1"/>
</dbReference>
<name>A0AAV4E7U6_LACHE</name>